<comment type="subcellular location">
    <subcellularLocation>
        <location evidence="1">Cell membrane</location>
        <topology evidence="1">Multi-pass membrane protein</topology>
    </subcellularLocation>
</comment>
<dbReference type="GO" id="GO:0006031">
    <property type="term" value="P:chitin biosynthetic process"/>
    <property type="evidence" value="ECO:0007669"/>
    <property type="project" value="TreeGrafter"/>
</dbReference>
<evidence type="ECO:0000256" key="9">
    <source>
        <dbReference type="ARBA" id="ARBA00023136"/>
    </source>
</evidence>
<feature type="transmembrane region" description="Helical" evidence="14">
    <location>
        <begin position="48"/>
        <end position="73"/>
    </location>
</feature>
<evidence type="ECO:0000256" key="8">
    <source>
        <dbReference type="ARBA" id="ARBA00023054"/>
    </source>
</evidence>
<keyword evidence="9 14" id="KW-0472">Membrane</keyword>
<feature type="transmembrane region" description="Helical" evidence="14">
    <location>
        <begin position="357"/>
        <end position="380"/>
    </location>
</feature>
<evidence type="ECO:0000259" key="15">
    <source>
        <dbReference type="Pfam" id="PF23000"/>
    </source>
</evidence>
<feature type="transmembrane region" description="Helical" evidence="14">
    <location>
        <begin position="943"/>
        <end position="963"/>
    </location>
</feature>
<reference evidence="16 17" key="1">
    <citation type="submission" date="2020-06" db="EMBL/GenBank/DDBJ databases">
        <authorList>
            <person name="Li R."/>
            <person name="Bekaert M."/>
        </authorList>
    </citation>
    <scope>NUCLEOTIDE SEQUENCE [LARGE SCALE GENOMIC DNA]</scope>
    <source>
        <strain evidence="17">wild</strain>
    </source>
</reference>
<feature type="transmembrane region" description="Helical" evidence="14">
    <location>
        <begin position="120"/>
        <end position="143"/>
    </location>
</feature>
<name>A0A6J8EW21_MYTCO</name>
<evidence type="ECO:0000256" key="12">
    <source>
        <dbReference type="ARBA" id="ARBA00048014"/>
    </source>
</evidence>
<comment type="similarity">
    <text evidence="11">Belongs to the chitin synthase family. Class IV subfamily.</text>
</comment>
<protein>
    <recommendedName>
        <fullName evidence="2">chitin synthase</fullName>
        <ecNumber evidence="2">2.4.1.16</ecNumber>
    </recommendedName>
</protein>
<dbReference type="PANTHER" id="PTHR22914">
    <property type="entry name" value="CHITIN SYNTHASE"/>
    <property type="match status" value="1"/>
</dbReference>
<feature type="transmembrane region" description="Helical" evidence="14">
    <location>
        <begin position="1179"/>
        <end position="1203"/>
    </location>
</feature>
<keyword evidence="17" id="KW-1185">Reference proteome</keyword>
<dbReference type="InterPro" id="IPR029044">
    <property type="entry name" value="Nucleotide-diphossugar_trans"/>
</dbReference>
<sequence>MENQTQNGRISNFDKFQSTVKPKEDAIAPSFKLPLKDTQWTKEKVLKIMFAAFLFLLITGSGIISRITLHILIWHLNPPTPTNTTAIASFGGILRSNCTKCTSGTTCATSKGRDTIDISWIWALFLVIVAPYFLTFFSTLFRICFKSNKPLEWKVLLVVMLVETIHTVGLSMLAFVVLPSFDPASASVVYMSVAVIPAAIDFIDTASASQNKGKESKIFTRKSKLAFLSFPLVGLILQLVGIILVGAYIERDRLIGMYVAGSILVSIKYWENFISLEGNWFSSMREIKRKHQEGRTKISCLTSMWKIFFTFLAVISIFTAAARNANSMDVLKTIFGKGQSDLELTNGNVQVGNNPDYYGYVPFVVAIINIISDYLCYKAIKSICVINCQRLGVSVLLFVLPGATVFTLSGLMYKPETLKFESCDVFFSNWCIKDLSGLEDKFYMIIGAFIMFYLSLILICKHVLKVNGYRHGETARIFVSPFYCGVFLDISLLLNRRREDREYDTILKKTDQNIPTRNSGRKMLYACCATMWHETENEMKQILKSVFRLDMRQYKNNLIAEKIQEEDDENDIETFDLEAQVFFDDAFEPLKDGEKFPYVNEYVKTFTSVIEEAGSIVHGKRISVPPGEMYRTPYGGRLHYELPGGNELIIHLKDKTKIRHKKRWSQVMYMFYILQWKLEREFKKEDLQIAAENTYILALDGDVDFEPEAVLSLMRRMNKSKIVGAACGRIHPIGTGPMVWYQKFEYAISHWLQKATEHVIGCVLCSPGCFSLFRGSAILHADVLETYTTVPTEAQHVVQYDQGEDRWLCTLLLKEGWRVEYCAESDAYTFAPEGFYEFYNQRRRWSPSTMANILDLIVDWKNVTKKNENISFLYIAYHVFLFISTLLTPGTIFMLILGAIIVGFEAIPPWLSLILNLVPVGVFLLMCLYASTQRQEFLCLIPGLLYFLAIPSMCMLMFLYSIGNLHVVSWGTRETKQEPDTSTKKATHTPENDEKGYFCSLGSFCSCIICPTNNYTQQDFLYTNVLNKMKKVMKMEEQNSVSDVRQAQTGQNITHRTTGVIQNEDIQIGSEVDKDNLKHGNETNKNDEYLLDDKYPEIEKKERKFWKKTIKQYLKPLEKNIQKEKAIEQELIELRNKVCLFVFLLNAILVTVMFGLTQVNTFKNSLTIYFPCDGRDATIVPIAVLFAVVFGLLLLLQFLCMLYHRFSTLVHIAASTDIKDNQKAKNTNIHNQMADLMTKSVIDPQPQQVMSSDKDRTILDKNRSMMLSITERNKTKFAHLSDVVDENQEMLRQVVKENQNLLSQGVDTKKKFGDFYTKNKDASQKALNIWASFAKSKSKSRDEVDARIINEESTEQIDLEKQQQIPNDKHLFEKRRRHGNKVTAGSREKSLSVVSVSSSDEDNVSRTSKRNHRRVKIPKGSDETV</sequence>
<dbReference type="SUPFAM" id="SSF53448">
    <property type="entry name" value="Nucleotide-diphospho-sugar transferases"/>
    <property type="match status" value="1"/>
</dbReference>
<keyword evidence="6 14" id="KW-0812">Transmembrane</keyword>
<evidence type="ECO:0000256" key="14">
    <source>
        <dbReference type="SAM" id="Phobius"/>
    </source>
</evidence>
<dbReference type="EMBL" id="CACVKT020010050">
    <property type="protein sequence ID" value="CAC5424670.1"/>
    <property type="molecule type" value="Genomic_DNA"/>
</dbReference>
<keyword evidence="3" id="KW-1003">Cell membrane</keyword>
<evidence type="ECO:0000256" key="6">
    <source>
        <dbReference type="ARBA" id="ARBA00022692"/>
    </source>
</evidence>
<feature type="compositionally biased region" description="Basic residues" evidence="13">
    <location>
        <begin position="1407"/>
        <end position="1417"/>
    </location>
</feature>
<feature type="transmembrane region" description="Helical" evidence="14">
    <location>
        <begin position="225"/>
        <end position="249"/>
    </location>
</feature>
<dbReference type="Proteomes" id="UP000507470">
    <property type="component" value="Unassembled WGS sequence"/>
</dbReference>
<accession>A0A6J8EW21</accession>
<evidence type="ECO:0000256" key="3">
    <source>
        <dbReference type="ARBA" id="ARBA00022475"/>
    </source>
</evidence>
<dbReference type="EC" id="2.4.1.16" evidence="2"/>
<keyword evidence="10" id="KW-0325">Glycoprotein</keyword>
<feature type="transmembrane region" description="Helical" evidence="14">
    <location>
        <begin position="298"/>
        <end position="322"/>
    </location>
</feature>
<proteinExistence type="inferred from homology"/>
<evidence type="ECO:0000256" key="7">
    <source>
        <dbReference type="ARBA" id="ARBA00022989"/>
    </source>
</evidence>
<organism evidence="16 17">
    <name type="scientific">Mytilus coruscus</name>
    <name type="common">Sea mussel</name>
    <dbReference type="NCBI Taxonomy" id="42192"/>
    <lineage>
        <taxon>Eukaryota</taxon>
        <taxon>Metazoa</taxon>
        <taxon>Spiralia</taxon>
        <taxon>Lophotrochozoa</taxon>
        <taxon>Mollusca</taxon>
        <taxon>Bivalvia</taxon>
        <taxon>Autobranchia</taxon>
        <taxon>Pteriomorphia</taxon>
        <taxon>Mytilida</taxon>
        <taxon>Mytiloidea</taxon>
        <taxon>Mytilidae</taxon>
        <taxon>Mytilinae</taxon>
        <taxon>Mytilus</taxon>
    </lineage>
</organism>
<dbReference type="GO" id="GO:0004100">
    <property type="term" value="F:chitin synthase activity"/>
    <property type="evidence" value="ECO:0007669"/>
    <property type="project" value="UniProtKB-EC"/>
</dbReference>
<dbReference type="Pfam" id="PF03142">
    <property type="entry name" value="Chitin_synth_2"/>
    <property type="match status" value="1"/>
</dbReference>
<keyword evidence="8" id="KW-0175">Coiled coil</keyword>
<feature type="region of interest" description="Disordered" evidence="13">
    <location>
        <begin position="1371"/>
        <end position="1425"/>
    </location>
</feature>
<feature type="transmembrane region" description="Helical" evidence="14">
    <location>
        <begin position="476"/>
        <end position="494"/>
    </location>
</feature>
<evidence type="ECO:0000256" key="1">
    <source>
        <dbReference type="ARBA" id="ARBA00004651"/>
    </source>
</evidence>
<feature type="transmembrane region" description="Helical" evidence="14">
    <location>
        <begin position="442"/>
        <end position="464"/>
    </location>
</feature>
<dbReference type="InterPro" id="IPR055120">
    <property type="entry name" value="Chs-1/2_IV_N"/>
</dbReference>
<dbReference type="Gene3D" id="3.90.550.10">
    <property type="entry name" value="Spore Coat Polysaccharide Biosynthesis Protein SpsA, Chain A"/>
    <property type="match status" value="1"/>
</dbReference>
<dbReference type="FunFam" id="3.90.550.10:FF:000139">
    <property type="entry name" value="Chitin synthase 8"/>
    <property type="match status" value="1"/>
</dbReference>
<feature type="transmembrane region" description="Helical" evidence="14">
    <location>
        <begin position="875"/>
        <end position="903"/>
    </location>
</feature>
<comment type="catalytic activity">
    <reaction evidence="12">
        <text>[(1-&gt;4)-N-acetyl-beta-D-glucosaminyl](n) + UDP-N-acetyl-alpha-D-glucosamine = [(1-&gt;4)-N-acetyl-beta-D-glucosaminyl](n+1) + UDP + H(+)</text>
        <dbReference type="Rhea" id="RHEA:16637"/>
        <dbReference type="Rhea" id="RHEA-COMP:9593"/>
        <dbReference type="Rhea" id="RHEA-COMP:9595"/>
        <dbReference type="ChEBI" id="CHEBI:15378"/>
        <dbReference type="ChEBI" id="CHEBI:17029"/>
        <dbReference type="ChEBI" id="CHEBI:57705"/>
        <dbReference type="ChEBI" id="CHEBI:58223"/>
        <dbReference type="EC" id="2.4.1.16"/>
    </reaction>
</comment>
<feature type="transmembrane region" description="Helical" evidence="14">
    <location>
        <begin position="1138"/>
        <end position="1159"/>
    </location>
</feature>
<evidence type="ECO:0000256" key="2">
    <source>
        <dbReference type="ARBA" id="ARBA00012543"/>
    </source>
</evidence>
<gene>
    <name evidence="16" type="ORF">MCOR_56549</name>
</gene>
<dbReference type="InterPro" id="IPR004835">
    <property type="entry name" value="Chitin_synth"/>
</dbReference>
<evidence type="ECO:0000256" key="13">
    <source>
        <dbReference type="SAM" id="MobiDB-lite"/>
    </source>
</evidence>
<evidence type="ECO:0000256" key="5">
    <source>
        <dbReference type="ARBA" id="ARBA00022679"/>
    </source>
</evidence>
<feature type="domain" description="Chitin synthase chs-1/2 N-terminal putative transporter" evidence="15">
    <location>
        <begin position="46"/>
        <end position="335"/>
    </location>
</feature>
<feature type="transmembrane region" description="Helical" evidence="14">
    <location>
        <begin position="184"/>
        <end position="204"/>
    </location>
</feature>
<keyword evidence="7 14" id="KW-1133">Transmembrane helix</keyword>
<evidence type="ECO:0000313" key="17">
    <source>
        <dbReference type="Proteomes" id="UP000507470"/>
    </source>
</evidence>
<evidence type="ECO:0000256" key="4">
    <source>
        <dbReference type="ARBA" id="ARBA00022676"/>
    </source>
</evidence>
<evidence type="ECO:0000313" key="16">
    <source>
        <dbReference type="EMBL" id="CAC5424670.1"/>
    </source>
</evidence>
<dbReference type="CDD" id="cd04190">
    <property type="entry name" value="Chitin_synth_C"/>
    <property type="match status" value="1"/>
</dbReference>
<evidence type="ECO:0000256" key="11">
    <source>
        <dbReference type="ARBA" id="ARBA00046329"/>
    </source>
</evidence>
<keyword evidence="4 16" id="KW-0328">Glycosyltransferase</keyword>
<dbReference type="GO" id="GO:0005886">
    <property type="term" value="C:plasma membrane"/>
    <property type="evidence" value="ECO:0007669"/>
    <property type="project" value="UniProtKB-SubCell"/>
</dbReference>
<evidence type="ECO:0000256" key="10">
    <source>
        <dbReference type="ARBA" id="ARBA00023180"/>
    </source>
</evidence>
<feature type="transmembrane region" description="Helical" evidence="14">
    <location>
        <begin position="155"/>
        <end position="178"/>
    </location>
</feature>
<feature type="transmembrane region" description="Helical" evidence="14">
    <location>
        <begin position="910"/>
        <end position="931"/>
    </location>
</feature>
<feature type="transmembrane region" description="Helical" evidence="14">
    <location>
        <begin position="255"/>
        <end position="277"/>
    </location>
</feature>
<dbReference type="OrthoDB" id="370884at2759"/>
<keyword evidence="5 16" id="KW-0808">Transferase</keyword>
<dbReference type="PANTHER" id="PTHR22914:SF42">
    <property type="entry name" value="CHITIN SYNTHASE"/>
    <property type="match status" value="1"/>
</dbReference>
<dbReference type="Pfam" id="PF23000">
    <property type="entry name" value="ChitinSynthase_IV_N"/>
    <property type="match status" value="1"/>
</dbReference>
<feature type="transmembrane region" description="Helical" evidence="14">
    <location>
        <begin position="392"/>
        <end position="413"/>
    </location>
</feature>